<dbReference type="RefSeq" id="WP_012637630.1">
    <property type="nucleotide sequence ID" value="NC_011901.1"/>
</dbReference>
<dbReference type="InterPro" id="IPR038590">
    <property type="entry name" value="YaeQ_sf"/>
</dbReference>
<dbReference type="PIRSF" id="PIRSF011484">
    <property type="entry name" value="YaeQ"/>
    <property type="match status" value="1"/>
</dbReference>
<dbReference type="SMART" id="SM01322">
    <property type="entry name" value="YaeQ"/>
    <property type="match status" value="1"/>
</dbReference>
<dbReference type="OrthoDB" id="5293309at2"/>
<dbReference type="PANTHER" id="PTHR38784">
    <property type="entry name" value="SUCROSE PHOSPHORYLASE"/>
    <property type="match status" value="1"/>
</dbReference>
<dbReference type="InterPro" id="IPR009822">
    <property type="entry name" value="YaeQ"/>
</dbReference>
<dbReference type="PANTHER" id="PTHR38784:SF1">
    <property type="entry name" value="SUCROSE PHOSPHORYLASE"/>
    <property type="match status" value="1"/>
</dbReference>
<dbReference type="Proteomes" id="UP000002383">
    <property type="component" value="Chromosome"/>
</dbReference>
<name>B8GPH9_THISH</name>
<reference evidence="1 2" key="1">
    <citation type="journal article" date="2011" name="Stand. Genomic Sci.">
        <title>Complete genome sequence of 'Thioalkalivibrio sulfidophilus' HL-EbGr7.</title>
        <authorList>
            <person name="Muyzer G."/>
            <person name="Sorokin D.Y."/>
            <person name="Mavromatis K."/>
            <person name="Lapidus A."/>
            <person name="Clum A."/>
            <person name="Ivanova N."/>
            <person name="Pati A."/>
            <person name="d'Haeseleer P."/>
            <person name="Woyke T."/>
            <person name="Kyrpides N.C."/>
        </authorList>
    </citation>
    <scope>NUCLEOTIDE SEQUENCE [LARGE SCALE GENOMIC DNA]</scope>
    <source>
        <strain evidence="1 2">HL-EbGR7</strain>
    </source>
</reference>
<dbReference type="HOGENOM" id="CLU_096741_0_0_6"/>
<sequence length="187" mass="20929">MALKATIFKAELQVSDMDRHYYGQHALTLARHPSETDERMMVRVLAFALFASEGLQFGKGLSTDDEADLYEQDLTGLIQRWIDVGTPDERDLRKACGRASQVVVLSYGRTAQTWWNLNLDKLEKLSNLTVLWLPQETTQALAALAERSMQIQCSLQDGVVWFTSGETTLQVEPVTLMISPGAGRDHA</sequence>
<dbReference type="InterPro" id="IPR011335">
    <property type="entry name" value="Restrct_endonuc-II-like"/>
</dbReference>
<evidence type="ECO:0000313" key="1">
    <source>
        <dbReference type="EMBL" id="ACL72146.1"/>
    </source>
</evidence>
<dbReference type="EMBL" id="CP001339">
    <property type="protein sequence ID" value="ACL72146.1"/>
    <property type="molecule type" value="Genomic_DNA"/>
</dbReference>
<evidence type="ECO:0008006" key="3">
    <source>
        <dbReference type="Google" id="ProtNLM"/>
    </source>
</evidence>
<accession>B8GPH9</accession>
<evidence type="ECO:0000313" key="2">
    <source>
        <dbReference type="Proteomes" id="UP000002383"/>
    </source>
</evidence>
<dbReference type="STRING" id="396588.Tgr7_1059"/>
<gene>
    <name evidence="1" type="ordered locus">Tgr7_1059</name>
</gene>
<dbReference type="CDD" id="cd22368">
    <property type="entry name" value="YaeQ-like"/>
    <property type="match status" value="1"/>
</dbReference>
<organism evidence="1 2">
    <name type="scientific">Thioalkalivibrio sulfidiphilus (strain HL-EbGR7)</name>
    <dbReference type="NCBI Taxonomy" id="396588"/>
    <lineage>
        <taxon>Bacteria</taxon>
        <taxon>Pseudomonadati</taxon>
        <taxon>Pseudomonadota</taxon>
        <taxon>Gammaproteobacteria</taxon>
        <taxon>Chromatiales</taxon>
        <taxon>Ectothiorhodospiraceae</taxon>
        <taxon>Thioalkalivibrio</taxon>
    </lineage>
</organism>
<protein>
    <recommendedName>
        <fullName evidence="3">YaeQ family protein</fullName>
    </recommendedName>
</protein>
<keyword evidence="2" id="KW-1185">Reference proteome</keyword>
<dbReference type="eggNOG" id="COG4681">
    <property type="taxonomic scope" value="Bacteria"/>
</dbReference>
<proteinExistence type="predicted"/>
<dbReference type="SUPFAM" id="SSF52980">
    <property type="entry name" value="Restriction endonuclease-like"/>
    <property type="match status" value="1"/>
</dbReference>
<dbReference type="AlphaFoldDB" id="B8GPH9"/>
<dbReference type="KEGG" id="tgr:Tgr7_1059"/>
<dbReference type="Pfam" id="PF07152">
    <property type="entry name" value="YaeQ"/>
    <property type="match status" value="1"/>
</dbReference>
<dbReference type="Gene3D" id="3.10.640.10">
    <property type="entry name" value="Restriction endonuclease-like alpha-beta roll domain"/>
    <property type="match status" value="1"/>
</dbReference>